<dbReference type="Gene3D" id="3.90.550.10">
    <property type="entry name" value="Spore Coat Polysaccharide Biosynthesis Protein SpsA, Chain A"/>
    <property type="match status" value="1"/>
</dbReference>
<organism evidence="6 7">
    <name type="scientific">Saccharomonospora xinjiangensis XJ-54</name>
    <dbReference type="NCBI Taxonomy" id="882086"/>
    <lineage>
        <taxon>Bacteria</taxon>
        <taxon>Bacillati</taxon>
        <taxon>Actinomycetota</taxon>
        <taxon>Actinomycetes</taxon>
        <taxon>Pseudonocardiales</taxon>
        <taxon>Pseudonocardiaceae</taxon>
        <taxon>Saccharomonospora</taxon>
    </lineage>
</organism>
<sequence>MTCRDVFSGKDGEVAVDLIVPLKRPSLGKSRLRETLGHPEGRYSHAELVLALAFDTLRAATAAPGVRRVLVVGSDPVALAALRELDVDVVGDGISGISGISGMSGMSGGSNDEGPENGLNTALRVGERLLRADDPGGVVGALQADLPALRPGELAEALHEARGRRAFVADRHGTGTTLLLSSPGEPLRPRFGPGSAHAHTLSGAHPLAAGLPSLRGDVDTSGDLDHARLLGLGDRTRAVLDRVCLLS</sequence>
<dbReference type="EMBL" id="JH636049">
    <property type="protein sequence ID" value="EID53328.1"/>
    <property type="molecule type" value="Genomic_DNA"/>
</dbReference>
<comment type="catalytic activity">
    <reaction evidence="5">
        <text>phosphoenolpyruvate + GTP + H(+) = enolpyruvoyl-2-diphospho-5'-guanosine + diphosphate</text>
        <dbReference type="Rhea" id="RHEA:30519"/>
        <dbReference type="ChEBI" id="CHEBI:15378"/>
        <dbReference type="ChEBI" id="CHEBI:33019"/>
        <dbReference type="ChEBI" id="CHEBI:37565"/>
        <dbReference type="ChEBI" id="CHEBI:58702"/>
        <dbReference type="ChEBI" id="CHEBI:143701"/>
        <dbReference type="EC" id="2.7.7.105"/>
    </reaction>
</comment>
<comment type="pathway">
    <text evidence="5">Cofactor biosynthesis; coenzyme F420 biosynthesis.</text>
</comment>
<feature type="binding site" evidence="5">
    <location>
        <position position="192"/>
    </location>
    <ligand>
        <name>phosphoenolpyruvate</name>
        <dbReference type="ChEBI" id="CHEBI:58702"/>
    </ligand>
</feature>
<gene>
    <name evidence="5" type="primary">fbiD</name>
    <name evidence="6" type="ORF">SacxiDRAFT_1067</name>
</gene>
<keyword evidence="7" id="KW-1185">Reference proteome</keyword>
<evidence type="ECO:0000256" key="2">
    <source>
        <dbReference type="ARBA" id="ARBA00022695"/>
    </source>
</evidence>
<evidence type="ECO:0000256" key="5">
    <source>
        <dbReference type="HAMAP-Rule" id="MF_02114"/>
    </source>
</evidence>
<reference evidence="6 7" key="1">
    <citation type="submission" date="2012-01" db="EMBL/GenBank/DDBJ databases">
        <title>Improved High-Quality Draft sequence of Saccharomonospora xinjiangensis XJ-54.</title>
        <authorList>
            <consortium name="US DOE Joint Genome Institute"/>
            <person name="Lucas S."/>
            <person name="Han J."/>
            <person name="Lapidus A."/>
            <person name="Cheng J.-F."/>
            <person name="Goodwin L."/>
            <person name="Pitluck S."/>
            <person name="Peters L."/>
            <person name="Mikhailova N."/>
            <person name="Teshima H."/>
            <person name="Detter J.C."/>
            <person name="Han C."/>
            <person name="Tapia R."/>
            <person name="Land M."/>
            <person name="Hauser L."/>
            <person name="Kyrpides N."/>
            <person name="Ivanova N."/>
            <person name="Pagani I."/>
            <person name="Brambilla E.-M."/>
            <person name="Klenk H.-P."/>
            <person name="Woyke T."/>
        </authorList>
    </citation>
    <scope>NUCLEOTIDE SEQUENCE [LARGE SCALE GENOMIC DNA]</scope>
    <source>
        <strain evidence="6 7">XJ-54</strain>
    </source>
</reference>
<dbReference type="SUPFAM" id="SSF53448">
    <property type="entry name" value="Nucleotide-diphospho-sugar transferases"/>
    <property type="match status" value="1"/>
</dbReference>
<proteinExistence type="inferred from homology"/>
<dbReference type="EC" id="2.7.7.105" evidence="5"/>
<protein>
    <recommendedName>
        <fullName evidence="5">Phosphoenolpyruvate guanylyltransferase</fullName>
        <shortName evidence="5">PEP guanylyltransferase</shortName>
        <ecNumber evidence="5">2.7.7.105</ecNumber>
    </recommendedName>
</protein>
<dbReference type="STRING" id="882086.SacxiDRAFT_1067"/>
<dbReference type="InterPro" id="IPR029044">
    <property type="entry name" value="Nucleotide-diphossugar_trans"/>
</dbReference>
<dbReference type="UniPathway" id="UPA00071"/>
<keyword evidence="1 5" id="KW-0808">Transferase</keyword>
<dbReference type="InterPro" id="IPR002835">
    <property type="entry name" value="CofC"/>
</dbReference>
<evidence type="ECO:0000313" key="6">
    <source>
        <dbReference type="EMBL" id="EID53328.1"/>
    </source>
</evidence>
<dbReference type="HOGENOM" id="CLU_076569_0_0_11"/>
<comment type="function">
    <text evidence="5">Guanylyltransferase that catalyzes the activation of phosphoenolpyruvate (PEP) as enolpyruvoyl-2-diphospho-5'-guanosine, via the condensation of PEP with GTP. It is involved in the biosynthesis of coenzyme F420, a hydride carrier cofactor.</text>
</comment>
<accession>I0UZM5</accession>
<name>I0UZM5_9PSEU</name>
<comment type="similarity">
    <text evidence="5">Belongs to the CofC family.</text>
</comment>
<evidence type="ECO:0000256" key="1">
    <source>
        <dbReference type="ARBA" id="ARBA00022679"/>
    </source>
</evidence>
<dbReference type="AlphaFoldDB" id="I0UZM5"/>
<keyword evidence="4 5" id="KW-0342">GTP-binding</keyword>
<dbReference type="PANTHER" id="PTHR40392">
    <property type="entry name" value="2-PHOSPHO-L-LACTATE GUANYLYLTRANSFERASE"/>
    <property type="match status" value="1"/>
</dbReference>
<evidence type="ECO:0000256" key="4">
    <source>
        <dbReference type="ARBA" id="ARBA00023134"/>
    </source>
</evidence>
<keyword evidence="2 5" id="KW-0548">Nucleotidyltransferase</keyword>
<dbReference type="HAMAP" id="MF_02114">
    <property type="entry name" value="CofC"/>
    <property type="match status" value="1"/>
</dbReference>
<dbReference type="PANTHER" id="PTHR40392:SF1">
    <property type="entry name" value="2-PHOSPHO-L-LACTATE GUANYLYLTRANSFERASE"/>
    <property type="match status" value="1"/>
</dbReference>
<keyword evidence="3 5" id="KW-0547">Nucleotide-binding</keyword>
<dbReference type="GO" id="GO:0005525">
    <property type="term" value="F:GTP binding"/>
    <property type="evidence" value="ECO:0007669"/>
    <property type="project" value="UniProtKB-KW"/>
</dbReference>
<evidence type="ECO:0000256" key="3">
    <source>
        <dbReference type="ARBA" id="ARBA00022741"/>
    </source>
</evidence>
<evidence type="ECO:0000313" key="7">
    <source>
        <dbReference type="Proteomes" id="UP000004691"/>
    </source>
</evidence>
<dbReference type="GO" id="GO:0052645">
    <property type="term" value="P:F420-0 metabolic process"/>
    <property type="evidence" value="ECO:0007669"/>
    <property type="project" value="UniProtKB-UniRule"/>
</dbReference>
<feature type="binding site" evidence="5">
    <location>
        <position position="195"/>
    </location>
    <ligand>
        <name>phosphoenolpyruvate</name>
        <dbReference type="ChEBI" id="CHEBI:58702"/>
    </ligand>
</feature>
<dbReference type="eggNOG" id="COG1920">
    <property type="taxonomic scope" value="Bacteria"/>
</dbReference>
<dbReference type="Proteomes" id="UP000004691">
    <property type="component" value="Unassembled WGS sequence"/>
</dbReference>
<feature type="binding site" evidence="5">
    <location>
        <position position="176"/>
    </location>
    <ligand>
        <name>phosphoenolpyruvate</name>
        <dbReference type="ChEBI" id="CHEBI:58702"/>
    </ligand>
</feature>
<dbReference type="GO" id="GO:0043814">
    <property type="term" value="F:phospholactate guanylyltransferase activity"/>
    <property type="evidence" value="ECO:0007669"/>
    <property type="project" value="InterPro"/>
</dbReference>